<comment type="caution">
    <text evidence="7">The sequence shown here is derived from an EMBL/GenBank/DDBJ whole genome shotgun (WGS) entry which is preliminary data.</text>
</comment>
<dbReference type="InterPro" id="IPR018119">
    <property type="entry name" value="Strictosidine_synth_cons-reg"/>
</dbReference>
<dbReference type="SUPFAM" id="SSF63829">
    <property type="entry name" value="Calcium-dependent phosphotriesterase"/>
    <property type="match status" value="1"/>
</dbReference>
<keyword evidence="5" id="KW-0812">Transmembrane</keyword>
<evidence type="ECO:0000256" key="2">
    <source>
        <dbReference type="ARBA" id="ARBA00022553"/>
    </source>
</evidence>
<evidence type="ECO:0000256" key="1">
    <source>
        <dbReference type="ARBA" id="ARBA00009191"/>
    </source>
</evidence>
<reference evidence="7 8" key="1">
    <citation type="submission" date="2024-02" db="EMBL/GenBank/DDBJ databases">
        <title>Chromosome-scale genome assembly of the rough periwinkle Littorina saxatilis.</title>
        <authorList>
            <person name="De Jode A."/>
            <person name="Faria R."/>
            <person name="Formenti G."/>
            <person name="Sims Y."/>
            <person name="Smith T.P."/>
            <person name="Tracey A."/>
            <person name="Wood J.M.D."/>
            <person name="Zagrodzka Z.B."/>
            <person name="Johannesson K."/>
            <person name="Butlin R.K."/>
            <person name="Leder E.H."/>
        </authorList>
    </citation>
    <scope>NUCLEOTIDE SEQUENCE [LARGE SCALE GENOMIC DNA]</scope>
    <source>
        <strain evidence="7">Snail1</strain>
        <tissue evidence="7">Muscle</tissue>
    </source>
</reference>
<evidence type="ECO:0000259" key="6">
    <source>
        <dbReference type="Pfam" id="PF03088"/>
    </source>
</evidence>
<feature type="transmembrane region" description="Helical" evidence="5">
    <location>
        <begin position="41"/>
        <end position="60"/>
    </location>
</feature>
<dbReference type="Pfam" id="PF20067">
    <property type="entry name" value="SSL_N"/>
    <property type="match status" value="1"/>
</dbReference>
<dbReference type="AlphaFoldDB" id="A0AAN9BE39"/>
<name>A0AAN9BE39_9CAEN</name>
<dbReference type="Pfam" id="PF03088">
    <property type="entry name" value="Str_synth"/>
    <property type="match status" value="1"/>
</dbReference>
<dbReference type="Proteomes" id="UP001374579">
    <property type="component" value="Unassembled WGS sequence"/>
</dbReference>
<keyword evidence="5" id="KW-0472">Membrane</keyword>
<accession>A0AAN9BE39</accession>
<dbReference type="PANTHER" id="PTHR10426:SF88">
    <property type="entry name" value="ADIPOCYTE PLASMA MEMBRANE-ASSOCIATED PROTEIN HEMOMUCIN-RELATED"/>
    <property type="match status" value="1"/>
</dbReference>
<feature type="region of interest" description="Disordered" evidence="4">
    <location>
        <begin position="1"/>
        <end position="23"/>
    </location>
</feature>
<evidence type="ECO:0000256" key="4">
    <source>
        <dbReference type="SAM" id="MobiDB-lite"/>
    </source>
</evidence>
<sequence length="416" mass="45990">MDEMVRRRRGGGEDSSATVDDFKEEKRDAELVARSSQGWSVFFIAFTVAGVLLTCILALLPSPIEPVAYSLPSPPAWTGPLEPNDKLTQAERVFENQLKGPESIVRDGNYIYTGTADGRIISIYKGKISPLARLGGKGKNCGSFDAEPTCGRPLGMRLDHEGYLLVADAYLGIFKVNVATGDVHDVLSSQTPMAGQLPKFFNDVEEGLDGTIYFTDSSTRWDRRHNRYCLLEADMSGRLLSYDPNTMHIKELAGGFAFANGLAISSDKSHILVAETTKARIMRYHLTGPQKGETDVFADNLPGWPDNIRRSGRGTYWVGMASIRRADQFSLLDFAAPYPLLRSLIAKLVSQETMMSLIPKHGLLVELNKDGQIVRTLHDPTGKQVPAVSEAEEKDGVLYLGSYYLPYLSRVYLNKK</sequence>
<evidence type="ECO:0000256" key="5">
    <source>
        <dbReference type="SAM" id="Phobius"/>
    </source>
</evidence>
<protein>
    <recommendedName>
        <fullName evidence="6">Strictosidine synthase conserved region domain-containing protein</fullName>
    </recommendedName>
</protein>
<keyword evidence="5" id="KW-1133">Transmembrane helix</keyword>
<feature type="domain" description="Strictosidine synthase conserved region" evidence="6">
    <location>
        <begin position="209"/>
        <end position="288"/>
    </location>
</feature>
<comment type="similarity">
    <text evidence="1">Belongs to the strictosidine synthase family.</text>
</comment>
<dbReference type="EMBL" id="JBAMIC010000008">
    <property type="protein sequence ID" value="KAK7103529.1"/>
    <property type="molecule type" value="Genomic_DNA"/>
</dbReference>
<evidence type="ECO:0000313" key="7">
    <source>
        <dbReference type="EMBL" id="KAK7103529.1"/>
    </source>
</evidence>
<keyword evidence="8" id="KW-1185">Reference proteome</keyword>
<dbReference type="GO" id="GO:0012505">
    <property type="term" value="C:endomembrane system"/>
    <property type="evidence" value="ECO:0007669"/>
    <property type="project" value="TreeGrafter"/>
</dbReference>
<dbReference type="PANTHER" id="PTHR10426">
    <property type="entry name" value="STRICTOSIDINE SYNTHASE-RELATED"/>
    <property type="match status" value="1"/>
</dbReference>
<evidence type="ECO:0000313" key="8">
    <source>
        <dbReference type="Proteomes" id="UP001374579"/>
    </source>
</evidence>
<dbReference type="Gene3D" id="2.120.10.30">
    <property type="entry name" value="TolB, C-terminal domain"/>
    <property type="match status" value="1"/>
</dbReference>
<dbReference type="InterPro" id="IPR011042">
    <property type="entry name" value="6-blade_b-propeller_TolB-like"/>
</dbReference>
<evidence type="ECO:0000256" key="3">
    <source>
        <dbReference type="ARBA" id="ARBA00023180"/>
    </source>
</evidence>
<proteinExistence type="inferred from homology"/>
<gene>
    <name evidence="7" type="ORF">V1264_018407</name>
</gene>
<organism evidence="7 8">
    <name type="scientific">Littorina saxatilis</name>
    <dbReference type="NCBI Taxonomy" id="31220"/>
    <lineage>
        <taxon>Eukaryota</taxon>
        <taxon>Metazoa</taxon>
        <taxon>Spiralia</taxon>
        <taxon>Lophotrochozoa</taxon>
        <taxon>Mollusca</taxon>
        <taxon>Gastropoda</taxon>
        <taxon>Caenogastropoda</taxon>
        <taxon>Littorinimorpha</taxon>
        <taxon>Littorinoidea</taxon>
        <taxon>Littorinidae</taxon>
        <taxon>Littorina</taxon>
    </lineage>
</organism>
<dbReference type="GO" id="GO:0016787">
    <property type="term" value="F:hydrolase activity"/>
    <property type="evidence" value="ECO:0007669"/>
    <property type="project" value="TreeGrafter"/>
</dbReference>
<keyword evidence="3" id="KW-0325">Glycoprotein</keyword>
<keyword evidence="2" id="KW-0597">Phosphoprotein</keyword>